<dbReference type="SUPFAM" id="SSF109604">
    <property type="entry name" value="HD-domain/PDEase-like"/>
    <property type="match status" value="1"/>
</dbReference>
<evidence type="ECO:0000313" key="3">
    <source>
        <dbReference type="EMBL" id="KPL81966.1"/>
    </source>
</evidence>
<reference evidence="3 4" key="1">
    <citation type="submission" date="2015-07" db="EMBL/GenBank/DDBJ databases">
        <title>Whole genome sequence of Herpetosiphon geysericola DSM 7119.</title>
        <authorList>
            <person name="Hemp J."/>
            <person name="Ward L.M."/>
            <person name="Pace L.A."/>
            <person name="Fischer W.W."/>
        </authorList>
    </citation>
    <scope>NUCLEOTIDE SEQUENCE [LARGE SCALE GENOMIC DNA]</scope>
    <source>
        <strain evidence="3 4">DSM 7119</strain>
    </source>
</reference>
<dbReference type="Pfam" id="PF01590">
    <property type="entry name" value="GAF"/>
    <property type="match status" value="2"/>
</dbReference>
<feature type="domain" description="HD" evidence="1">
    <location>
        <begin position="376"/>
        <end position="498"/>
    </location>
</feature>
<dbReference type="Gene3D" id="3.30.450.40">
    <property type="match status" value="2"/>
</dbReference>
<name>A0A0P6XZL4_9CHLR</name>
<dbReference type="AlphaFoldDB" id="A0A0P6XZL4"/>
<dbReference type="PROSITE" id="PS51831">
    <property type="entry name" value="HD"/>
    <property type="match status" value="1"/>
</dbReference>
<dbReference type="PANTHER" id="PTHR43155:SF2">
    <property type="entry name" value="CYCLIC DI-GMP PHOSPHODIESTERASE PA4108"/>
    <property type="match status" value="1"/>
</dbReference>
<comment type="caution">
    <text evidence="3">The sequence shown here is derived from an EMBL/GenBank/DDBJ whole genome shotgun (WGS) entry which is preliminary data.</text>
</comment>
<evidence type="ECO:0000259" key="2">
    <source>
        <dbReference type="PROSITE" id="PS51832"/>
    </source>
</evidence>
<evidence type="ECO:0000313" key="4">
    <source>
        <dbReference type="Proteomes" id="UP000050277"/>
    </source>
</evidence>
<dbReference type="OrthoDB" id="9804863at2"/>
<dbReference type="Gene3D" id="1.10.3210.10">
    <property type="entry name" value="Hypothetical protein af1432"/>
    <property type="match status" value="1"/>
</dbReference>
<dbReference type="InterPro" id="IPR029016">
    <property type="entry name" value="GAF-like_dom_sf"/>
</dbReference>
<dbReference type="InterPro" id="IPR037522">
    <property type="entry name" value="HD_GYP_dom"/>
</dbReference>
<sequence length="571" mass="63024">MTSQTVVQDSAFELEHVLAVIERADAIASSMTLDPLLNRMLDLLIEIAGGEAGTLYLVEADEIVFQVVHGDPASQHLIGVRLPIDVGLVGATIAATQPLWIEDINNDPRWDRRLGEANSLQLRSLLSLPLLLEQQVVGVIQIFNPQRSEPRLLKLLGNRMAAEVEKARLLKKSQQRESRLSALVEIVGHIGSTLDRTTLLNLIIDYARILLDAEASSLFLTEPESGDLILQHSTGYMHERVQAVRLAKGRGIAGYVAATGETICVGDVKRDQRHDGSVDEMTGFATRSILAVPLQTRCITFGRERAQSEEHLIGCIEVLNKRDGRFDDDDILLLQTLARQAATVLEIADLYADVNELFLDVIQALTAAIDAKDPYTEGHSMRVSEFAVAIAEELELEPSFIHHLRIGAILHDVGKIGISDGVLKKPGRLTDAEFGEMKSHPEIGERILGHIRMLQTELPVIIQHHERLDGSGYPYGLARGQISLGGRIVAVADAFDAMTSDRPYRRGLPIEEAFRRLRAGADTEFDAVCVEALWQAINRGRVRSQRLRDDSGEHRIINDVAPFRTPLTPSA</sequence>
<dbReference type="SMART" id="SM00471">
    <property type="entry name" value="HDc"/>
    <property type="match status" value="1"/>
</dbReference>
<dbReference type="SUPFAM" id="SSF55781">
    <property type="entry name" value="GAF domain-like"/>
    <property type="match status" value="2"/>
</dbReference>
<dbReference type="Pfam" id="PF13487">
    <property type="entry name" value="HD_5"/>
    <property type="match status" value="1"/>
</dbReference>
<dbReference type="RefSeq" id="WP_152976703.1">
    <property type="nucleotide sequence ID" value="NZ_LGKP01000032.1"/>
</dbReference>
<keyword evidence="4" id="KW-1185">Reference proteome</keyword>
<dbReference type="InterPro" id="IPR003607">
    <property type="entry name" value="HD/PDEase_dom"/>
</dbReference>
<feature type="domain" description="HD-GYP" evidence="2">
    <location>
        <begin position="354"/>
        <end position="549"/>
    </location>
</feature>
<proteinExistence type="predicted"/>
<dbReference type="EMBL" id="LGKP01000032">
    <property type="protein sequence ID" value="KPL81966.1"/>
    <property type="molecule type" value="Genomic_DNA"/>
</dbReference>
<dbReference type="InterPro" id="IPR003018">
    <property type="entry name" value="GAF"/>
</dbReference>
<protein>
    <submittedName>
        <fullName evidence="3">Uncharacterized protein</fullName>
    </submittedName>
</protein>
<dbReference type="InterPro" id="IPR006674">
    <property type="entry name" value="HD_domain"/>
</dbReference>
<organism evidence="3 4">
    <name type="scientific">Herpetosiphon geysericola</name>
    <dbReference type="NCBI Taxonomy" id="70996"/>
    <lineage>
        <taxon>Bacteria</taxon>
        <taxon>Bacillati</taxon>
        <taxon>Chloroflexota</taxon>
        <taxon>Chloroflexia</taxon>
        <taxon>Herpetosiphonales</taxon>
        <taxon>Herpetosiphonaceae</taxon>
        <taxon>Herpetosiphon</taxon>
    </lineage>
</organism>
<gene>
    <name evidence="3" type="ORF">SE18_20460</name>
</gene>
<dbReference type="STRING" id="70996.SE18_20460"/>
<evidence type="ECO:0000259" key="1">
    <source>
        <dbReference type="PROSITE" id="PS51831"/>
    </source>
</evidence>
<dbReference type="PROSITE" id="PS51832">
    <property type="entry name" value="HD_GYP"/>
    <property type="match status" value="1"/>
</dbReference>
<dbReference type="PANTHER" id="PTHR43155">
    <property type="entry name" value="CYCLIC DI-GMP PHOSPHODIESTERASE PA4108-RELATED"/>
    <property type="match status" value="1"/>
</dbReference>
<dbReference type="Proteomes" id="UP000050277">
    <property type="component" value="Unassembled WGS sequence"/>
</dbReference>
<dbReference type="CDD" id="cd00077">
    <property type="entry name" value="HDc"/>
    <property type="match status" value="1"/>
</dbReference>
<dbReference type="SMART" id="SM00065">
    <property type="entry name" value="GAF"/>
    <property type="match status" value="2"/>
</dbReference>
<accession>A0A0P6XZL4</accession>